<evidence type="ECO:0000313" key="2">
    <source>
        <dbReference type="Proteomes" id="UP000466863"/>
    </source>
</evidence>
<comment type="caution">
    <text evidence="1">The sequence shown here is derived from an EMBL/GenBank/DDBJ whole genome shotgun (WGS) entry which is preliminary data.</text>
</comment>
<dbReference type="Proteomes" id="UP000466863">
    <property type="component" value="Unassembled WGS sequence"/>
</dbReference>
<reference evidence="1 2" key="1">
    <citation type="submission" date="2019-10" db="EMBL/GenBank/DDBJ databases">
        <title>Evaluation of single-gene subtyping targets for Pseudomonas.</title>
        <authorList>
            <person name="Reichler S.J."/>
            <person name="Orsi R.H."/>
            <person name="Wiedmann M."/>
            <person name="Martin N.H."/>
            <person name="Murphy S.I."/>
        </authorList>
    </citation>
    <scope>NUCLEOTIDE SEQUENCE [LARGE SCALE GENOMIC DNA]</scope>
    <source>
        <strain evidence="1 2">FSL R10-1876</strain>
    </source>
</reference>
<accession>A0A6A7Z507</accession>
<organism evidence="1 2">
    <name type="scientific">Pseudomonas helleri</name>
    <dbReference type="NCBI Taxonomy" id="1608996"/>
    <lineage>
        <taxon>Bacteria</taxon>
        <taxon>Pseudomonadati</taxon>
        <taxon>Pseudomonadota</taxon>
        <taxon>Gammaproteobacteria</taxon>
        <taxon>Pseudomonadales</taxon>
        <taxon>Pseudomonadaceae</taxon>
        <taxon>Pseudomonas</taxon>
    </lineage>
</organism>
<dbReference type="EMBL" id="WIVV01000091">
    <property type="protein sequence ID" value="MQU44350.1"/>
    <property type="molecule type" value="Genomic_DNA"/>
</dbReference>
<proteinExistence type="predicted"/>
<evidence type="ECO:0008006" key="3">
    <source>
        <dbReference type="Google" id="ProtNLM"/>
    </source>
</evidence>
<gene>
    <name evidence="1" type="ORF">GHO28_17805</name>
</gene>
<sequence length="125" mass="13916">MDAVKHQHHDAYHEGRSLREILNSYGIPFESFDSAEPHSIDRSGFWLLAVPSLNIEGGLHEVLVEFDKVSSTWVIFDPRRGADDRKFYSAAPDQDGPLARPLSGFSTDAFISIEAVMSLRTRAAA</sequence>
<protein>
    <recommendedName>
        <fullName evidence="3">Peptidase C39 domain-containing protein</fullName>
    </recommendedName>
</protein>
<dbReference type="AlphaFoldDB" id="A0A6A7Z507"/>
<name>A0A6A7Z507_9PSED</name>
<evidence type="ECO:0000313" key="1">
    <source>
        <dbReference type="EMBL" id="MQU44350.1"/>
    </source>
</evidence>
<dbReference type="RefSeq" id="WP_153333174.1">
    <property type="nucleotide sequence ID" value="NZ_CP181271.1"/>
</dbReference>